<dbReference type="SUPFAM" id="SSF56349">
    <property type="entry name" value="DNA breaking-rejoining enzymes"/>
    <property type="match status" value="1"/>
</dbReference>
<evidence type="ECO:0000259" key="4">
    <source>
        <dbReference type="PROSITE" id="PS51898"/>
    </source>
</evidence>
<proteinExistence type="predicted"/>
<keyword evidence="2" id="KW-0233">DNA recombination</keyword>
<dbReference type="PROSITE" id="PS51900">
    <property type="entry name" value="CB"/>
    <property type="match status" value="1"/>
</dbReference>
<feature type="domain" description="Tyr recombinase" evidence="4">
    <location>
        <begin position="99"/>
        <end position="272"/>
    </location>
</feature>
<dbReference type="STRING" id="121292.AU252_19670"/>
<dbReference type="CDD" id="cd00397">
    <property type="entry name" value="DNA_BRE_C"/>
    <property type="match status" value="1"/>
</dbReference>
<protein>
    <recommendedName>
        <fullName evidence="8">Tyr recombinase domain-containing protein</fullName>
    </recommendedName>
</protein>
<evidence type="ECO:0000313" key="7">
    <source>
        <dbReference type="Proteomes" id="UP000065151"/>
    </source>
</evidence>
<sequence length="298" mass="33933">MNTEDTLTYWTACMKAADLTPKTIRERLIFIRQLARDIESLETVTRRDLIHWTAAQNWSNSTRVHRRSGLHTFFAWMQDEQLRLDNPAYRLPRVATRKREPNPFSVEEINALLQSGIYRKTRVMVALHYYLGLRVSEIAAVNGADIDWNVRTLKTIGKGRKEATLPVPAAVWPLFQQMPRTGYWFPNRTANKLHAAGEGHIMGNSVSGLIGEAIKRMGLKHRPHDLRASLATEMHEAGVSDFIVQRSMRHSNMDTTTKYLLLRPEGIRHGFDLLPVLTIPDRSGRRRVAPPDAAPLAA</sequence>
<dbReference type="PROSITE" id="PS51898">
    <property type="entry name" value="TYR_RECOMBINASE"/>
    <property type="match status" value="1"/>
</dbReference>
<evidence type="ECO:0000256" key="3">
    <source>
        <dbReference type="PROSITE-ProRule" id="PRU01248"/>
    </source>
</evidence>
<dbReference type="GO" id="GO:0015074">
    <property type="term" value="P:DNA integration"/>
    <property type="evidence" value="ECO:0007669"/>
    <property type="project" value="InterPro"/>
</dbReference>
<dbReference type="InterPro" id="IPR002104">
    <property type="entry name" value="Integrase_catalytic"/>
</dbReference>
<keyword evidence="1 3" id="KW-0238">DNA-binding</keyword>
<dbReference type="GO" id="GO:0006310">
    <property type="term" value="P:DNA recombination"/>
    <property type="evidence" value="ECO:0007669"/>
    <property type="project" value="UniProtKB-KW"/>
</dbReference>
<dbReference type="AlphaFoldDB" id="A0A0U3QF60"/>
<dbReference type="PANTHER" id="PTHR30349:SF64">
    <property type="entry name" value="PROPHAGE INTEGRASE INTD-RELATED"/>
    <property type="match status" value="1"/>
</dbReference>
<evidence type="ECO:0000256" key="2">
    <source>
        <dbReference type="ARBA" id="ARBA00023172"/>
    </source>
</evidence>
<dbReference type="InterPro" id="IPR011010">
    <property type="entry name" value="DNA_brk_join_enz"/>
</dbReference>
<evidence type="ECO:0000313" key="6">
    <source>
        <dbReference type="EMBL" id="ALV43101.1"/>
    </source>
</evidence>
<evidence type="ECO:0000256" key="1">
    <source>
        <dbReference type="ARBA" id="ARBA00023125"/>
    </source>
</evidence>
<dbReference type="EMBL" id="CP013747">
    <property type="protein sequence ID" value="ALV43101.1"/>
    <property type="molecule type" value="Genomic_DNA"/>
</dbReference>
<name>A0A0U3QF60_9MICC</name>
<dbReference type="PANTHER" id="PTHR30349">
    <property type="entry name" value="PHAGE INTEGRASE-RELATED"/>
    <property type="match status" value="1"/>
</dbReference>
<evidence type="ECO:0008006" key="8">
    <source>
        <dbReference type="Google" id="ProtNLM"/>
    </source>
</evidence>
<dbReference type="InterPro" id="IPR050090">
    <property type="entry name" value="Tyrosine_recombinase_XerCD"/>
</dbReference>
<dbReference type="Pfam" id="PF00589">
    <property type="entry name" value="Phage_integrase"/>
    <property type="match status" value="1"/>
</dbReference>
<dbReference type="RefSeq" id="WP_058932154.1">
    <property type="nucleotide sequence ID" value="NZ_CP013747.1"/>
</dbReference>
<dbReference type="KEGG" id="psul:AU252_19670"/>
<dbReference type="InterPro" id="IPR013762">
    <property type="entry name" value="Integrase-like_cat_sf"/>
</dbReference>
<dbReference type="Proteomes" id="UP000065151">
    <property type="component" value="Chromosome"/>
</dbReference>
<accession>A0A0U3QF60</accession>
<dbReference type="GO" id="GO:0003677">
    <property type="term" value="F:DNA binding"/>
    <property type="evidence" value="ECO:0007669"/>
    <property type="project" value="UniProtKB-UniRule"/>
</dbReference>
<feature type="domain" description="Core-binding (CB)" evidence="5">
    <location>
        <begin position="1"/>
        <end position="78"/>
    </location>
</feature>
<dbReference type="Gene3D" id="1.10.443.10">
    <property type="entry name" value="Intergrase catalytic core"/>
    <property type="match status" value="1"/>
</dbReference>
<organism evidence="6">
    <name type="scientific">Pseudarthrobacter sulfonivorans</name>
    <dbReference type="NCBI Taxonomy" id="121292"/>
    <lineage>
        <taxon>Bacteria</taxon>
        <taxon>Bacillati</taxon>
        <taxon>Actinomycetota</taxon>
        <taxon>Actinomycetes</taxon>
        <taxon>Micrococcales</taxon>
        <taxon>Micrococcaceae</taxon>
        <taxon>Pseudarthrobacter</taxon>
    </lineage>
</organism>
<reference evidence="6 7" key="1">
    <citation type="submission" date="2015-12" db="EMBL/GenBank/DDBJ databases">
        <authorList>
            <person name="Shamseldin A."/>
            <person name="Moawad H."/>
            <person name="Abd El-Rahim W.M."/>
            <person name="Sadowsky M.J."/>
        </authorList>
    </citation>
    <scope>NUCLEOTIDE SEQUENCE [LARGE SCALE GENOMIC DNA]</scope>
    <source>
        <strain evidence="6 7">Ar51</strain>
    </source>
</reference>
<dbReference type="InterPro" id="IPR044068">
    <property type="entry name" value="CB"/>
</dbReference>
<gene>
    <name evidence="6" type="ORF">AU252_19670</name>
</gene>
<evidence type="ECO:0000259" key="5">
    <source>
        <dbReference type="PROSITE" id="PS51900"/>
    </source>
</evidence>